<sequence length="73" mass="8667">MDKFVKQVIEKYLDRAEAGLHKYGTTLERNDLTTDEWLNHLQEELMDATLYIERLKQELCKLKDALNVDKLNN</sequence>
<dbReference type="EMBL" id="LR798262">
    <property type="protein sequence ID" value="CAB5218475.1"/>
    <property type="molecule type" value="Genomic_DNA"/>
</dbReference>
<organism evidence="1">
    <name type="scientific">uncultured Caudovirales phage</name>
    <dbReference type="NCBI Taxonomy" id="2100421"/>
    <lineage>
        <taxon>Viruses</taxon>
        <taxon>Duplodnaviria</taxon>
        <taxon>Heunggongvirae</taxon>
        <taxon>Uroviricota</taxon>
        <taxon>Caudoviricetes</taxon>
        <taxon>Peduoviridae</taxon>
        <taxon>Maltschvirus</taxon>
        <taxon>Maltschvirus maltsch</taxon>
    </lineage>
</organism>
<protein>
    <submittedName>
        <fullName evidence="1">Uncharacterized protein</fullName>
    </submittedName>
</protein>
<evidence type="ECO:0000313" key="1">
    <source>
        <dbReference type="EMBL" id="CAB5218475.1"/>
    </source>
</evidence>
<proteinExistence type="predicted"/>
<reference evidence="1" key="1">
    <citation type="submission" date="2020-05" db="EMBL/GenBank/DDBJ databases">
        <authorList>
            <person name="Chiriac C."/>
            <person name="Salcher M."/>
            <person name="Ghai R."/>
            <person name="Kavagutti S V."/>
        </authorList>
    </citation>
    <scope>NUCLEOTIDE SEQUENCE</scope>
</reference>
<gene>
    <name evidence="1" type="ORF">UFOVP211_21</name>
</gene>
<accession>A0A6J7WP65</accession>
<name>A0A6J7WP65_9CAUD</name>